<proteinExistence type="inferred from homology"/>
<dbReference type="Pfam" id="PF04616">
    <property type="entry name" value="Glyco_hydro_43"/>
    <property type="match status" value="1"/>
</dbReference>
<dbReference type="PANTHER" id="PTHR42812">
    <property type="entry name" value="BETA-XYLOSIDASE"/>
    <property type="match status" value="1"/>
</dbReference>
<reference evidence="4 5" key="1">
    <citation type="submission" date="2020-08" db="EMBL/GenBank/DDBJ databases">
        <title>Functional genomics of gut bacteria from endangered species of beetles.</title>
        <authorList>
            <person name="Carlos-Shanley C."/>
        </authorList>
    </citation>
    <scope>NUCLEOTIDE SEQUENCE [LARGE SCALE GENOMIC DNA]</scope>
    <source>
        <strain evidence="4 5">S00245</strain>
    </source>
</reference>
<keyword evidence="3" id="KW-0326">Glycosidase</keyword>
<organism evidence="4 5">
    <name type="scientific">Novosphingobium chloroacetimidivorans</name>
    <dbReference type="NCBI Taxonomy" id="1428314"/>
    <lineage>
        <taxon>Bacteria</taxon>
        <taxon>Pseudomonadati</taxon>
        <taxon>Pseudomonadota</taxon>
        <taxon>Alphaproteobacteria</taxon>
        <taxon>Sphingomonadales</taxon>
        <taxon>Sphingomonadaceae</taxon>
        <taxon>Novosphingobium</taxon>
    </lineage>
</organism>
<dbReference type="InterPro" id="IPR051795">
    <property type="entry name" value="Glycosyl_Hydrlase_43"/>
</dbReference>
<dbReference type="PANTHER" id="PTHR42812:SF12">
    <property type="entry name" value="BETA-XYLOSIDASE-RELATED"/>
    <property type="match status" value="1"/>
</dbReference>
<comment type="caution">
    <text evidence="4">The sequence shown here is derived from an EMBL/GenBank/DDBJ whole genome shotgun (WGS) entry which is preliminary data.</text>
</comment>
<dbReference type="InterPro" id="IPR006710">
    <property type="entry name" value="Glyco_hydro_43"/>
</dbReference>
<dbReference type="Gene3D" id="2.115.10.20">
    <property type="entry name" value="Glycosyl hydrolase domain, family 43"/>
    <property type="match status" value="1"/>
</dbReference>
<evidence type="ECO:0000256" key="2">
    <source>
        <dbReference type="ARBA" id="ARBA00022801"/>
    </source>
</evidence>
<evidence type="ECO:0000313" key="5">
    <source>
        <dbReference type="Proteomes" id="UP000555448"/>
    </source>
</evidence>
<evidence type="ECO:0000256" key="1">
    <source>
        <dbReference type="ARBA" id="ARBA00009865"/>
    </source>
</evidence>
<dbReference type="InterPro" id="IPR023296">
    <property type="entry name" value="Glyco_hydro_beta-prop_sf"/>
</dbReference>
<comment type="similarity">
    <text evidence="1">Belongs to the glycosyl hydrolase 43 family.</text>
</comment>
<keyword evidence="5" id="KW-1185">Reference proteome</keyword>
<dbReference type="GO" id="GO:0005975">
    <property type="term" value="P:carbohydrate metabolic process"/>
    <property type="evidence" value="ECO:0007669"/>
    <property type="project" value="InterPro"/>
</dbReference>
<evidence type="ECO:0000313" key="4">
    <source>
        <dbReference type="EMBL" id="MBB4859204.1"/>
    </source>
</evidence>
<evidence type="ECO:0000256" key="3">
    <source>
        <dbReference type="ARBA" id="ARBA00023295"/>
    </source>
</evidence>
<gene>
    <name evidence="4" type="ORF">HNO88_002533</name>
</gene>
<accession>A0A7W7NX95</accession>
<keyword evidence="2" id="KW-0378">Hydrolase</keyword>
<dbReference type="SUPFAM" id="SSF75005">
    <property type="entry name" value="Arabinanase/levansucrase/invertase"/>
    <property type="match status" value="1"/>
</dbReference>
<dbReference type="EMBL" id="JACHLR010000010">
    <property type="protein sequence ID" value="MBB4859204.1"/>
    <property type="molecule type" value="Genomic_DNA"/>
</dbReference>
<dbReference type="AlphaFoldDB" id="A0A7W7NX95"/>
<sequence length="80" mass="8903">MKRFALLIATGALLPVQHGWRAPATTYESPVLHADFSDPDVIRRGEAYYLVSSSFHLSPGLPILRLTDLVHWTIVAHVLP</sequence>
<name>A0A7W7NX95_9SPHN</name>
<dbReference type="Proteomes" id="UP000555448">
    <property type="component" value="Unassembled WGS sequence"/>
</dbReference>
<protein>
    <submittedName>
        <fullName evidence="4">Beta-xylosidase</fullName>
    </submittedName>
</protein>
<dbReference type="GO" id="GO:0004553">
    <property type="term" value="F:hydrolase activity, hydrolyzing O-glycosyl compounds"/>
    <property type="evidence" value="ECO:0007669"/>
    <property type="project" value="InterPro"/>
</dbReference>